<reference evidence="1" key="1">
    <citation type="submission" date="2024-05" db="EMBL/GenBank/DDBJ databases">
        <authorList>
            <person name="Mugo M.M."/>
            <person name="Musyoki A.M."/>
            <person name="Makumi A.M."/>
            <person name="Mutai I."/>
            <person name="Drechsel O."/>
            <person name="Kering K.K."/>
            <person name="Muturi P."/>
            <person name="Mbae C.K."/>
            <person name="Kariuki S.M."/>
        </authorList>
    </citation>
    <scope>NUCLEOTIDE SEQUENCE</scope>
</reference>
<organism evidence="1">
    <name type="scientific">Salmonella phage vB_SEnST11_KE25</name>
    <dbReference type="NCBI Taxonomy" id="3161176"/>
    <lineage>
        <taxon>Viruses</taxon>
        <taxon>Duplodnaviria</taxon>
        <taxon>Heunggongvirae</taxon>
        <taxon>Uroviricota</taxon>
        <taxon>Caudoviricetes</taxon>
        <taxon>Rosemountvirus</taxon>
    </lineage>
</organism>
<evidence type="ECO:0000313" key="1">
    <source>
        <dbReference type="EMBL" id="XCH40805.1"/>
    </source>
</evidence>
<dbReference type="Pfam" id="PF22759">
    <property type="entry name" value="E217_GP41"/>
    <property type="match status" value="1"/>
</dbReference>
<gene>
    <name evidence="1" type="ORF">TCZZUYSU_CDS0034</name>
</gene>
<sequence>MTWGADAVSTLSTSQPTRQFGRALRLEVGNDSEGIIIENLRVTFDIQKGNAKHPNKATITVFNLKESNRYKLATKVWDYVRLSVGYGLNNITYHRIFEGNISRVNDQRNGLDIQTVMECGDGRTAFTQSFVSSTMAKGATYDDVIDECLGQMEGIEEGYICVDKDTPFTRARTLYGQASHILDSVAKANNATWSIQDNKLTIIPNDAVTDADAIILSASTGMVGAPKGTDKGLEVSANLNPEFAIGGFIQVDSMFTQYNGQYKIDTVRFRGDNHPKGPWLADLTLLGGEFAKKLRRTKKPKKPRKPVEYIYSTDVGDTGVRG</sequence>
<dbReference type="InterPro" id="IPR054496">
    <property type="entry name" value="E217_GP41"/>
</dbReference>
<accession>A0AAU8GGH1</accession>
<name>A0AAU8GGH1_9CAUD</name>
<proteinExistence type="predicted"/>
<protein>
    <submittedName>
        <fullName evidence="1">Baseplate hub</fullName>
    </submittedName>
</protein>
<dbReference type="EMBL" id="PP856724">
    <property type="protein sequence ID" value="XCH40805.1"/>
    <property type="molecule type" value="Genomic_DNA"/>
</dbReference>
<dbReference type="NCBIfam" id="NF047561">
    <property type="entry name" value="orf58_phage_fam"/>
    <property type="match status" value="1"/>
</dbReference>